<dbReference type="AlphaFoldDB" id="A0A511D9W2"/>
<dbReference type="RefSeq" id="WP_147102335.1">
    <property type="nucleotide sequence ID" value="NZ_BJVJ01000003.1"/>
</dbReference>
<feature type="transmembrane region" description="Helical" evidence="9">
    <location>
        <begin position="34"/>
        <end position="52"/>
    </location>
</feature>
<protein>
    <submittedName>
        <fullName evidence="10">Branched-chain amino acid ABC transporter permease</fullName>
    </submittedName>
</protein>
<evidence type="ECO:0000256" key="8">
    <source>
        <dbReference type="ARBA" id="ARBA00037998"/>
    </source>
</evidence>
<comment type="subcellular location">
    <subcellularLocation>
        <location evidence="1">Cell membrane</location>
        <topology evidence="1">Multi-pass membrane protein</topology>
    </subcellularLocation>
</comment>
<evidence type="ECO:0000256" key="9">
    <source>
        <dbReference type="SAM" id="Phobius"/>
    </source>
</evidence>
<dbReference type="InterPro" id="IPR001851">
    <property type="entry name" value="ABC_transp_permease"/>
</dbReference>
<evidence type="ECO:0000256" key="1">
    <source>
        <dbReference type="ARBA" id="ARBA00004651"/>
    </source>
</evidence>
<evidence type="ECO:0000256" key="4">
    <source>
        <dbReference type="ARBA" id="ARBA00022692"/>
    </source>
</evidence>
<evidence type="ECO:0000256" key="2">
    <source>
        <dbReference type="ARBA" id="ARBA00022448"/>
    </source>
</evidence>
<keyword evidence="2" id="KW-0813">Transport</keyword>
<feature type="transmembrane region" description="Helical" evidence="9">
    <location>
        <begin position="12"/>
        <end position="29"/>
    </location>
</feature>
<gene>
    <name evidence="10" type="ORF">PSU4_05530</name>
</gene>
<keyword evidence="5" id="KW-0029">Amino-acid transport</keyword>
<feature type="transmembrane region" description="Helical" evidence="9">
    <location>
        <begin position="132"/>
        <end position="156"/>
    </location>
</feature>
<keyword evidence="4 9" id="KW-0812">Transmembrane</keyword>
<organism evidence="10 11">
    <name type="scientific">Pseudonocardia sulfidoxydans NBRC 16205</name>
    <dbReference type="NCBI Taxonomy" id="1223511"/>
    <lineage>
        <taxon>Bacteria</taxon>
        <taxon>Bacillati</taxon>
        <taxon>Actinomycetota</taxon>
        <taxon>Actinomycetes</taxon>
        <taxon>Pseudonocardiales</taxon>
        <taxon>Pseudonocardiaceae</taxon>
        <taxon>Pseudonocardia</taxon>
    </lineage>
</organism>
<dbReference type="GO" id="GO:0006865">
    <property type="term" value="P:amino acid transport"/>
    <property type="evidence" value="ECO:0007669"/>
    <property type="project" value="UniProtKB-KW"/>
</dbReference>
<dbReference type="InterPro" id="IPR052157">
    <property type="entry name" value="BCAA_transport_permease"/>
</dbReference>
<evidence type="ECO:0000313" key="11">
    <source>
        <dbReference type="Proteomes" id="UP000321685"/>
    </source>
</evidence>
<dbReference type="PANTHER" id="PTHR11795:SF451">
    <property type="entry name" value="ABC TRANSPORTER PERMEASE PROTEIN"/>
    <property type="match status" value="1"/>
</dbReference>
<dbReference type="OrthoDB" id="9807115at2"/>
<comment type="caution">
    <text evidence="10">The sequence shown here is derived from an EMBL/GenBank/DDBJ whole genome shotgun (WGS) entry which is preliminary data.</text>
</comment>
<dbReference type="EMBL" id="BJVJ01000003">
    <property type="protein sequence ID" value="GEL21599.1"/>
    <property type="molecule type" value="Genomic_DNA"/>
</dbReference>
<name>A0A511D9W2_9PSEU</name>
<sequence>MLQTIVSGLESGSWFALLGLAIVVVMKAADVPNFAMAEMGLVATYVGISLAAAGLPFWITVLATLVVGIALGVLIDAALMRRLSKYGHFPLLLMTIGLSLALNAVVGLLWGHAPRSFPAPWSGVSVGVGGGVSIGVSQIVSIVVGLLGAVAITMFFRSSTGSQMRAVAENRATARLIGVNAGRLSAIAWGIGGLIAAVTVMLQAQSSLVSTITPTSLIIYGFVAATMGGFTSLIGTFVGGLILGVIQQFVGTYMSTAAQFSVALLVVFLVLILRPDGFTKGVRLRDV</sequence>
<dbReference type="GO" id="GO:0022857">
    <property type="term" value="F:transmembrane transporter activity"/>
    <property type="evidence" value="ECO:0007669"/>
    <property type="project" value="InterPro"/>
</dbReference>
<evidence type="ECO:0000256" key="5">
    <source>
        <dbReference type="ARBA" id="ARBA00022970"/>
    </source>
</evidence>
<feature type="transmembrane region" description="Helical" evidence="9">
    <location>
        <begin position="184"/>
        <end position="205"/>
    </location>
</feature>
<evidence type="ECO:0000313" key="10">
    <source>
        <dbReference type="EMBL" id="GEL21599.1"/>
    </source>
</evidence>
<keyword evidence="6 9" id="KW-1133">Transmembrane helix</keyword>
<dbReference type="Pfam" id="PF02653">
    <property type="entry name" value="BPD_transp_2"/>
    <property type="match status" value="1"/>
</dbReference>
<feature type="transmembrane region" description="Helical" evidence="9">
    <location>
        <begin position="217"/>
        <end position="246"/>
    </location>
</feature>
<dbReference type="GO" id="GO:0005886">
    <property type="term" value="C:plasma membrane"/>
    <property type="evidence" value="ECO:0007669"/>
    <property type="project" value="UniProtKB-SubCell"/>
</dbReference>
<keyword evidence="3" id="KW-1003">Cell membrane</keyword>
<keyword evidence="7 9" id="KW-0472">Membrane</keyword>
<feature type="transmembrane region" description="Helical" evidence="9">
    <location>
        <begin position="91"/>
        <end position="112"/>
    </location>
</feature>
<proteinExistence type="inferred from homology"/>
<evidence type="ECO:0000256" key="7">
    <source>
        <dbReference type="ARBA" id="ARBA00023136"/>
    </source>
</evidence>
<dbReference type="Proteomes" id="UP000321685">
    <property type="component" value="Unassembled WGS sequence"/>
</dbReference>
<dbReference type="CDD" id="cd06582">
    <property type="entry name" value="TM_PBP1_LivH_like"/>
    <property type="match status" value="1"/>
</dbReference>
<evidence type="ECO:0000256" key="6">
    <source>
        <dbReference type="ARBA" id="ARBA00022989"/>
    </source>
</evidence>
<dbReference type="PANTHER" id="PTHR11795">
    <property type="entry name" value="BRANCHED-CHAIN AMINO ACID TRANSPORT SYSTEM PERMEASE PROTEIN LIVH"/>
    <property type="match status" value="1"/>
</dbReference>
<evidence type="ECO:0000256" key="3">
    <source>
        <dbReference type="ARBA" id="ARBA00022475"/>
    </source>
</evidence>
<comment type="similarity">
    <text evidence="8">Belongs to the binding-protein-dependent transport system permease family. LivHM subfamily.</text>
</comment>
<keyword evidence="11" id="KW-1185">Reference proteome</keyword>
<feature type="transmembrane region" description="Helical" evidence="9">
    <location>
        <begin position="253"/>
        <end position="273"/>
    </location>
</feature>
<reference evidence="10 11" key="1">
    <citation type="submission" date="2019-07" db="EMBL/GenBank/DDBJ databases">
        <title>Whole genome shotgun sequence of Pseudonocardia sulfidoxydans NBRC 16205.</title>
        <authorList>
            <person name="Hosoyama A."/>
            <person name="Uohara A."/>
            <person name="Ohji S."/>
            <person name="Ichikawa N."/>
        </authorList>
    </citation>
    <scope>NUCLEOTIDE SEQUENCE [LARGE SCALE GENOMIC DNA]</scope>
    <source>
        <strain evidence="10 11">NBRC 16205</strain>
    </source>
</reference>
<accession>A0A511D9W2</accession>